<proteinExistence type="inferred from homology"/>
<dbReference type="OrthoDB" id="17536at2759"/>
<dbReference type="OMA" id="CAPIARH"/>
<comment type="similarity">
    <text evidence="1">Belongs to the PSMG1 family.</text>
</comment>
<evidence type="ECO:0000256" key="1">
    <source>
        <dbReference type="ARBA" id="ARBA00005261"/>
    </source>
</evidence>
<name>A0A673Z539_SALTR</name>
<dbReference type="GO" id="GO:0070628">
    <property type="term" value="F:proteasome binding"/>
    <property type="evidence" value="ECO:0007669"/>
    <property type="project" value="TreeGrafter"/>
</dbReference>
<evidence type="ECO:0000256" key="2">
    <source>
        <dbReference type="ARBA" id="ARBA00019180"/>
    </source>
</evidence>
<dbReference type="PANTHER" id="PTHR15069:SF1">
    <property type="entry name" value="PROTEASOME ASSEMBLY CHAPERONE 1"/>
    <property type="match status" value="1"/>
</dbReference>
<dbReference type="GO" id="GO:0080129">
    <property type="term" value="P:proteasome core complex assembly"/>
    <property type="evidence" value="ECO:0007669"/>
    <property type="project" value="TreeGrafter"/>
</dbReference>
<protein>
    <recommendedName>
        <fullName evidence="2">Proteasome assembly chaperone 1</fullName>
    </recommendedName>
</protein>
<keyword evidence="3" id="KW-0143">Chaperone</keyword>
<dbReference type="PANTHER" id="PTHR15069">
    <property type="entry name" value="PROTEASOME ASSEMBLY CHAPERONE 1"/>
    <property type="match status" value="1"/>
</dbReference>
<gene>
    <name evidence="4" type="primary">PSMG1</name>
    <name evidence="4" type="synonym">LOC115154234</name>
</gene>
<reference evidence="4" key="2">
    <citation type="submission" date="2025-09" db="UniProtKB">
        <authorList>
            <consortium name="Ensembl"/>
        </authorList>
    </citation>
    <scope>IDENTIFICATION</scope>
</reference>
<dbReference type="GO" id="GO:0005783">
    <property type="term" value="C:endoplasmic reticulum"/>
    <property type="evidence" value="ECO:0007669"/>
    <property type="project" value="InterPro"/>
</dbReference>
<dbReference type="InParanoid" id="A0A673Z539"/>
<dbReference type="KEGG" id="stru:115154234"/>
<dbReference type="FunCoup" id="A0A673Z539">
    <property type="interactions" value="1226"/>
</dbReference>
<evidence type="ECO:0000256" key="3">
    <source>
        <dbReference type="ARBA" id="ARBA00023186"/>
    </source>
</evidence>
<dbReference type="Ensembl" id="ENSSTUT00000043573.1">
    <property type="protein sequence ID" value="ENSSTUP00000041715.1"/>
    <property type="gene ID" value="ENSSTUG00000017636.1"/>
</dbReference>
<organism evidence="4 5">
    <name type="scientific">Salmo trutta</name>
    <name type="common">Brown trout</name>
    <dbReference type="NCBI Taxonomy" id="8032"/>
    <lineage>
        <taxon>Eukaryota</taxon>
        <taxon>Metazoa</taxon>
        <taxon>Chordata</taxon>
        <taxon>Craniata</taxon>
        <taxon>Vertebrata</taxon>
        <taxon>Euteleostomi</taxon>
        <taxon>Actinopterygii</taxon>
        <taxon>Neopterygii</taxon>
        <taxon>Teleostei</taxon>
        <taxon>Protacanthopterygii</taxon>
        <taxon>Salmoniformes</taxon>
        <taxon>Salmonidae</taxon>
        <taxon>Salmoninae</taxon>
        <taxon>Salmo</taxon>
    </lineage>
</organism>
<dbReference type="Proteomes" id="UP000472277">
    <property type="component" value="Chromosome 19"/>
</dbReference>
<dbReference type="AlphaFoldDB" id="A0A673Z539"/>
<dbReference type="Pfam" id="PF16094">
    <property type="entry name" value="PAC1"/>
    <property type="match status" value="1"/>
</dbReference>
<evidence type="ECO:0000313" key="4">
    <source>
        <dbReference type="Ensembl" id="ENSSTUP00000041715.1"/>
    </source>
</evidence>
<dbReference type="GeneTree" id="ENSGT00500000044950"/>
<reference evidence="4" key="1">
    <citation type="submission" date="2025-08" db="UniProtKB">
        <authorList>
            <consortium name="Ensembl"/>
        </authorList>
    </citation>
    <scope>IDENTIFICATION</scope>
</reference>
<dbReference type="InterPro" id="IPR016565">
    <property type="entry name" value="Proteasome_assmbl_chp_1"/>
</dbReference>
<accession>A0A673Z539</accession>
<sequence>MATFFGEVLSVYSRAVEEDDDDLDDENEDERIHREIEEKREVHIAWCPEVAQSLEGSGSNKLQCSDLIIAVGTNAAGFLSAYVLNTESWDAVGHVSLWNERSRGSSRQSIAPLPGEPACLFYQHRDNPAVLVCQSTCYIAEDQLFQWTEKVFGCLQKRGLSVMVLSDSPVAEYKTPDYLYGSAVPFLRSLKSSASKSQALCPALEQPNILTGLPAAVLSHCQVHQIPAVLYQCYTDVISPDSITMETYKPALLCLSKLVKLEPCLSADVLRRFAKVTEAQSNLYT</sequence>
<keyword evidence="5" id="KW-1185">Reference proteome</keyword>
<evidence type="ECO:0000313" key="5">
    <source>
        <dbReference type="Proteomes" id="UP000472277"/>
    </source>
</evidence>